<reference evidence="10" key="1">
    <citation type="submission" date="2018-02" db="EMBL/GenBank/DDBJ databases">
        <authorList>
            <person name="Hausmann B."/>
        </authorList>
    </citation>
    <scope>NUCLEOTIDE SEQUENCE [LARGE SCALE GENOMIC DNA]</scope>
    <source>
        <strain evidence="10">Peat soil MAG SbA1</strain>
    </source>
</reference>
<dbReference type="EMBL" id="OMOD01000148">
    <property type="protein sequence ID" value="SPF44357.1"/>
    <property type="molecule type" value="Genomic_DNA"/>
</dbReference>
<dbReference type="InterPro" id="IPR029014">
    <property type="entry name" value="NiFe-Hase_large"/>
</dbReference>
<dbReference type="PANTHER" id="PTHR11993">
    <property type="entry name" value="NADH-UBIQUINONE OXIDOREDUCTASE 49 KDA SUBUNIT"/>
    <property type="match status" value="1"/>
</dbReference>
<gene>
    <name evidence="6 9" type="primary">nuoD</name>
    <name evidence="9" type="ORF">SBA1_530015</name>
</gene>
<comment type="catalytic activity">
    <reaction evidence="6">
        <text>a quinone + NADH + 5 H(+)(in) = a quinol + NAD(+) + 4 H(+)(out)</text>
        <dbReference type="Rhea" id="RHEA:57888"/>
        <dbReference type="ChEBI" id="CHEBI:15378"/>
        <dbReference type="ChEBI" id="CHEBI:24646"/>
        <dbReference type="ChEBI" id="CHEBI:57540"/>
        <dbReference type="ChEBI" id="CHEBI:57945"/>
        <dbReference type="ChEBI" id="CHEBI:132124"/>
    </reaction>
</comment>
<keyword evidence="3 6" id="KW-0813">Transport</keyword>
<comment type="subcellular location">
    <subcellularLocation>
        <location evidence="6">Cell membrane</location>
        <topology evidence="6">Peripheral membrane protein</topology>
        <orientation evidence="6">Cytoplasmic side</orientation>
    </subcellularLocation>
</comment>
<dbReference type="Proteomes" id="UP000238701">
    <property type="component" value="Unassembled WGS sequence"/>
</dbReference>
<proteinExistence type="inferred from homology"/>
<dbReference type="NCBIfam" id="NF004739">
    <property type="entry name" value="PRK06075.1"/>
    <property type="match status" value="1"/>
</dbReference>
<evidence type="ECO:0000259" key="8">
    <source>
        <dbReference type="Pfam" id="PF00346"/>
    </source>
</evidence>
<dbReference type="GO" id="GO:0005886">
    <property type="term" value="C:plasma membrane"/>
    <property type="evidence" value="ECO:0007669"/>
    <property type="project" value="UniProtKB-SubCell"/>
</dbReference>
<name>A0A2U3KXN6_9BACT</name>
<dbReference type="Pfam" id="PF00346">
    <property type="entry name" value="Complex1_49kDa"/>
    <property type="match status" value="1"/>
</dbReference>
<keyword evidence="6" id="KW-0830">Ubiquinone</keyword>
<dbReference type="EC" id="7.1.1.-" evidence="6"/>
<evidence type="ECO:0000313" key="10">
    <source>
        <dbReference type="Proteomes" id="UP000238701"/>
    </source>
</evidence>
<accession>A0A2U3KXN6</accession>
<evidence type="ECO:0000256" key="6">
    <source>
        <dbReference type="HAMAP-Rule" id="MF_01358"/>
    </source>
</evidence>
<dbReference type="InterPro" id="IPR014029">
    <property type="entry name" value="NADH_UbQ_OxRdtase_49kDa_CS"/>
</dbReference>
<keyword evidence="6" id="KW-1003">Cell membrane</keyword>
<dbReference type="Gene3D" id="1.10.645.10">
    <property type="entry name" value="Cytochrome-c3 Hydrogenase, chain B"/>
    <property type="match status" value="1"/>
</dbReference>
<evidence type="ECO:0000256" key="1">
    <source>
        <dbReference type="ARBA" id="ARBA00002378"/>
    </source>
</evidence>
<keyword evidence="6" id="KW-0874">Quinone</keyword>
<evidence type="ECO:0000256" key="2">
    <source>
        <dbReference type="ARBA" id="ARBA00005769"/>
    </source>
</evidence>
<organism evidence="9 10">
    <name type="scientific">Candidatus Sulfotelmatobacter kueseliae</name>
    <dbReference type="NCBI Taxonomy" id="2042962"/>
    <lineage>
        <taxon>Bacteria</taxon>
        <taxon>Pseudomonadati</taxon>
        <taxon>Acidobacteriota</taxon>
        <taxon>Terriglobia</taxon>
        <taxon>Terriglobales</taxon>
        <taxon>Candidatus Korobacteraceae</taxon>
        <taxon>Candidatus Sulfotelmatobacter</taxon>
    </lineage>
</organism>
<keyword evidence="9" id="KW-0560">Oxidoreductase</keyword>
<dbReference type="GO" id="GO:0050136">
    <property type="term" value="F:NADH dehydrogenase (quinone) (non-electrogenic) activity"/>
    <property type="evidence" value="ECO:0007669"/>
    <property type="project" value="UniProtKB-UniRule"/>
</dbReference>
<evidence type="ECO:0000256" key="3">
    <source>
        <dbReference type="ARBA" id="ARBA00022448"/>
    </source>
</evidence>
<dbReference type="SUPFAM" id="SSF56762">
    <property type="entry name" value="HydB/Nqo4-like"/>
    <property type="match status" value="1"/>
</dbReference>
<evidence type="ECO:0000256" key="7">
    <source>
        <dbReference type="RuleBase" id="RU003685"/>
    </source>
</evidence>
<dbReference type="GO" id="GO:0051287">
    <property type="term" value="F:NAD binding"/>
    <property type="evidence" value="ECO:0007669"/>
    <property type="project" value="InterPro"/>
</dbReference>
<evidence type="ECO:0000313" key="9">
    <source>
        <dbReference type="EMBL" id="SPF44357.1"/>
    </source>
</evidence>
<keyword evidence="5 6" id="KW-0520">NAD</keyword>
<dbReference type="InterPro" id="IPR001135">
    <property type="entry name" value="NADH_Q_OxRdtase_suD"/>
</dbReference>
<sequence length="387" mass="43416">MTDPKTLSPPSLETHVAARDETFLDTNELVINMGPQHPATHGVLRVILRLDGEKVMGLECVIGYLHRGVEKIGENRTYAMFNPYVDRMDYVAAVSNGLGYCEAVEKLLNVEAPPRAQYIRVILTELNRVASHQLWLGTHALDIGAITPLFYTFRDREEILKIFEKYCGARLTTHAFRIGGLLYEAYDGFEQDVKNFISFFKPKIDEYEELLTTNRIWLERTKGVGVISGKDCIALGVTGPVLRASGVKWDIRKAQPYANYKNFDFEIPIGLNGDTYDRYLVRMVEMRQALRILEQAVNGIPAGPIMAKVPKVIKPPVGEVYHSIEAPKGELGYFIVSDGSTQPYRVRVRPPSFVNLQALDLMCRGQLVADVIAVIGTLDIVLGEVDR</sequence>
<keyword evidence="6" id="KW-0472">Membrane</keyword>
<dbReference type="PROSITE" id="PS00535">
    <property type="entry name" value="COMPLEX1_49K"/>
    <property type="match status" value="1"/>
</dbReference>
<comment type="subunit">
    <text evidence="6">NDH-1 is composed of 14 different subunits. Subunits NuoB, C, D, E, F, and G constitute the peripheral sector of the complex.</text>
</comment>
<dbReference type="PANTHER" id="PTHR11993:SF10">
    <property type="entry name" value="NADH DEHYDROGENASE [UBIQUINONE] IRON-SULFUR PROTEIN 2, MITOCHONDRIAL"/>
    <property type="match status" value="1"/>
</dbReference>
<dbReference type="HAMAP" id="MF_01358">
    <property type="entry name" value="NDH1_NuoD"/>
    <property type="match status" value="1"/>
</dbReference>
<feature type="domain" description="NADH-quinone oxidoreductase subunit D" evidence="8">
    <location>
        <begin position="142"/>
        <end position="315"/>
    </location>
</feature>
<dbReference type="InterPro" id="IPR022885">
    <property type="entry name" value="NDH1_su_D/H"/>
</dbReference>
<comment type="similarity">
    <text evidence="2 6 7">Belongs to the complex I 49 kDa subunit family.</text>
</comment>
<dbReference type="GO" id="GO:0048038">
    <property type="term" value="F:quinone binding"/>
    <property type="evidence" value="ECO:0007669"/>
    <property type="project" value="UniProtKB-KW"/>
</dbReference>
<evidence type="ECO:0000256" key="5">
    <source>
        <dbReference type="ARBA" id="ARBA00023027"/>
    </source>
</evidence>
<keyword evidence="4 6" id="KW-1278">Translocase</keyword>
<dbReference type="OrthoDB" id="9801496at2"/>
<evidence type="ECO:0000256" key="4">
    <source>
        <dbReference type="ARBA" id="ARBA00022967"/>
    </source>
</evidence>
<dbReference type="AlphaFoldDB" id="A0A2U3KXN6"/>
<comment type="function">
    <text evidence="1 6">NDH-1 shuttles electrons from NADH, via FMN and iron-sulfur (Fe-S) centers, to quinones in the respiratory chain. The immediate electron acceptor for the enzyme in this species is believed to be ubiquinone. Couples the redox reaction to proton translocation (for every two electrons transferred, four hydrogen ions are translocated across the cytoplasmic membrane), and thus conserves the redox energy in a proton gradient.</text>
</comment>
<protein>
    <recommendedName>
        <fullName evidence="6">NADH-quinone oxidoreductase subunit D</fullName>
        <ecNumber evidence="6">7.1.1.-</ecNumber>
    </recommendedName>
    <alternativeName>
        <fullName evidence="6">NADH dehydrogenase I subunit D</fullName>
    </alternativeName>
    <alternativeName>
        <fullName evidence="6">NDH-1 subunit D</fullName>
    </alternativeName>
</protein>